<comment type="caution">
    <text evidence="1">The sequence shown here is derived from an EMBL/GenBank/DDBJ whole genome shotgun (WGS) entry which is preliminary data.</text>
</comment>
<sequence>MRVWVGVVGIAFLGLGGAAPANPGKLEIDRDILLRDLSRGEVTERRMACAAGQAPAMRARIKSVGWDTLSAGQWCVTVLTRAGRDGTLRYVALRDGKATPAIAFDAGFVTGYIKREALPADAPAMITLLPIADRCLDQKEADKDLCGAVGHMLGARAASGELIPIG</sequence>
<evidence type="ECO:0000313" key="1">
    <source>
        <dbReference type="EMBL" id="RJG55399.1"/>
    </source>
</evidence>
<name>A0A418YTL6_9SPHN</name>
<gene>
    <name evidence="1" type="ORF">D0Z70_08290</name>
</gene>
<dbReference type="Proteomes" id="UP000283469">
    <property type="component" value="Unassembled WGS sequence"/>
</dbReference>
<reference evidence="1 2" key="1">
    <citation type="submission" date="2018-08" db="EMBL/GenBank/DDBJ databases">
        <title>Sphingobium sp. EO9.</title>
        <authorList>
            <person name="Park Y."/>
            <person name="Kim K.H."/>
            <person name="Jeon C.O."/>
        </authorList>
    </citation>
    <scope>NUCLEOTIDE SEQUENCE [LARGE SCALE GENOMIC DNA]</scope>
    <source>
        <strain evidence="1 2">EO9</strain>
    </source>
</reference>
<dbReference type="OrthoDB" id="9905203at2"/>
<protein>
    <submittedName>
        <fullName evidence="1">Uncharacterized protein</fullName>
    </submittedName>
</protein>
<dbReference type="EMBL" id="QVRA01000006">
    <property type="protein sequence ID" value="RJG55399.1"/>
    <property type="molecule type" value="Genomic_DNA"/>
</dbReference>
<organism evidence="1 2">
    <name type="scientific">Sphingobium terrigena</name>
    <dbReference type="NCBI Taxonomy" id="2304063"/>
    <lineage>
        <taxon>Bacteria</taxon>
        <taxon>Pseudomonadati</taxon>
        <taxon>Pseudomonadota</taxon>
        <taxon>Alphaproteobacteria</taxon>
        <taxon>Sphingomonadales</taxon>
        <taxon>Sphingomonadaceae</taxon>
        <taxon>Sphingobium</taxon>
    </lineage>
</organism>
<dbReference type="RefSeq" id="WP_147418754.1">
    <property type="nucleotide sequence ID" value="NZ_QVRA01000006.1"/>
</dbReference>
<keyword evidence="2" id="KW-1185">Reference proteome</keyword>
<proteinExistence type="predicted"/>
<evidence type="ECO:0000313" key="2">
    <source>
        <dbReference type="Proteomes" id="UP000283469"/>
    </source>
</evidence>
<dbReference type="AlphaFoldDB" id="A0A418YTL6"/>
<accession>A0A418YTL6</accession>